<evidence type="ECO:0000313" key="1">
    <source>
        <dbReference type="EMBL" id="KAK3787931.1"/>
    </source>
</evidence>
<sequence length="97" mass="10528">MSRKLDGRFCVQGGVFRSEVGTTKSGPSSRSETRASVGQTCFACKVDYLTLRSASEGGPSSQGEARTSKGWTLHERWFVSPRGRHDFGAKPTSRGEV</sequence>
<dbReference type="EMBL" id="JAWDGP010001820">
    <property type="protein sequence ID" value="KAK3787931.1"/>
    <property type="molecule type" value="Genomic_DNA"/>
</dbReference>
<reference evidence="1" key="1">
    <citation type="journal article" date="2023" name="G3 (Bethesda)">
        <title>A reference genome for the long-term kleptoplast-retaining sea slug Elysia crispata morphotype clarki.</title>
        <authorList>
            <person name="Eastman K.E."/>
            <person name="Pendleton A.L."/>
            <person name="Shaikh M.A."/>
            <person name="Suttiyut T."/>
            <person name="Ogas R."/>
            <person name="Tomko P."/>
            <person name="Gavelis G."/>
            <person name="Widhalm J.R."/>
            <person name="Wisecaver J.H."/>
        </authorList>
    </citation>
    <scope>NUCLEOTIDE SEQUENCE</scope>
    <source>
        <strain evidence="1">ECLA1</strain>
    </source>
</reference>
<proteinExistence type="predicted"/>
<comment type="caution">
    <text evidence="1">The sequence shown here is derived from an EMBL/GenBank/DDBJ whole genome shotgun (WGS) entry which is preliminary data.</text>
</comment>
<protein>
    <submittedName>
        <fullName evidence="1">Uncharacterized protein</fullName>
    </submittedName>
</protein>
<dbReference type="Proteomes" id="UP001283361">
    <property type="component" value="Unassembled WGS sequence"/>
</dbReference>
<name>A0AAE1AIT2_9GAST</name>
<dbReference type="AlphaFoldDB" id="A0AAE1AIT2"/>
<evidence type="ECO:0000313" key="2">
    <source>
        <dbReference type="Proteomes" id="UP001283361"/>
    </source>
</evidence>
<keyword evidence="2" id="KW-1185">Reference proteome</keyword>
<accession>A0AAE1AIT2</accession>
<organism evidence="1 2">
    <name type="scientific">Elysia crispata</name>
    <name type="common">lettuce slug</name>
    <dbReference type="NCBI Taxonomy" id="231223"/>
    <lineage>
        <taxon>Eukaryota</taxon>
        <taxon>Metazoa</taxon>
        <taxon>Spiralia</taxon>
        <taxon>Lophotrochozoa</taxon>
        <taxon>Mollusca</taxon>
        <taxon>Gastropoda</taxon>
        <taxon>Heterobranchia</taxon>
        <taxon>Euthyneura</taxon>
        <taxon>Panpulmonata</taxon>
        <taxon>Sacoglossa</taxon>
        <taxon>Placobranchoidea</taxon>
        <taxon>Plakobranchidae</taxon>
        <taxon>Elysia</taxon>
    </lineage>
</organism>
<gene>
    <name evidence="1" type="ORF">RRG08_008950</name>
</gene>